<dbReference type="Pfam" id="PF17917">
    <property type="entry name" value="RT_RNaseH"/>
    <property type="match status" value="1"/>
</dbReference>
<evidence type="ECO:0000256" key="6">
    <source>
        <dbReference type="ARBA" id="ARBA00022884"/>
    </source>
</evidence>
<dbReference type="InterPro" id="IPR041588">
    <property type="entry name" value="Integrase_H2C2"/>
</dbReference>
<evidence type="ECO:0000256" key="7">
    <source>
        <dbReference type="ARBA" id="ARBA00022918"/>
    </source>
</evidence>
<evidence type="ECO:0000313" key="10">
    <source>
        <dbReference type="EMBL" id="KAE8238940.1"/>
    </source>
</evidence>
<keyword evidence="11" id="KW-1185">Reference proteome</keyword>
<dbReference type="InterPro" id="IPR041373">
    <property type="entry name" value="RT_RNaseH"/>
</dbReference>
<keyword evidence="2" id="KW-0548">Nucleotidyltransferase</keyword>
<proteinExistence type="predicted"/>
<evidence type="ECO:0000256" key="4">
    <source>
        <dbReference type="ARBA" id="ARBA00022759"/>
    </source>
</evidence>
<dbReference type="InterPro" id="IPR050951">
    <property type="entry name" value="Retrovirus_Pol_polyprotein"/>
</dbReference>
<keyword evidence="1" id="KW-0808">Transferase</keyword>
<feature type="region of interest" description="Disordered" evidence="8">
    <location>
        <begin position="313"/>
        <end position="332"/>
    </location>
</feature>
<gene>
    <name evidence="10" type="ORF">A4X13_0g8316</name>
</gene>
<name>A0A8T8SGC5_9BASI</name>
<evidence type="ECO:0000256" key="5">
    <source>
        <dbReference type="ARBA" id="ARBA00022801"/>
    </source>
</evidence>
<reference evidence="10" key="1">
    <citation type="submission" date="2016-04" db="EMBL/GenBank/DDBJ databases">
        <authorList>
            <person name="Nguyen H.D."/>
            <person name="Samba Siva P."/>
            <person name="Cullis J."/>
            <person name="Levesque C.A."/>
            <person name="Hambleton S."/>
        </authorList>
    </citation>
    <scope>NUCLEOTIDE SEQUENCE</scope>
    <source>
        <strain evidence="10">DAOMC 236416</strain>
    </source>
</reference>
<dbReference type="SUPFAM" id="SSF53098">
    <property type="entry name" value="Ribonuclease H-like"/>
    <property type="match status" value="1"/>
</dbReference>
<evidence type="ECO:0000259" key="9">
    <source>
        <dbReference type="PROSITE" id="PS50994"/>
    </source>
</evidence>
<dbReference type="InterPro" id="IPR001584">
    <property type="entry name" value="Integrase_cat-core"/>
</dbReference>
<dbReference type="CDD" id="cd09274">
    <property type="entry name" value="RNase_HI_RT_Ty3"/>
    <property type="match status" value="1"/>
</dbReference>
<sequence>VPDNIVPFVDDFGIKGPRFHYDQAVMPGTTIRRWVYEYATILERFLFRMETSHLVVSGAKFIVITDELDITGIKVSFKGKRADPSKLDKLQQWENPCSSQSSLRGFLGIANFLRPFIENFATIDAPLRLLVGKRWKWTEAASEAMIALKQAAQGHKYLGVIDYHADADIILSVDSSQTAAGFVLYQVFPPPKGKTIILYDSIAMTEVEQRYSQPKLELCGVYKAIRKMRYHLIGVRFILEVDALSLKQMINSPDVTNAAMIRWMAHLKDYDFTIRHIAGKKHIIPDGLSRAHFHNPEEADPWPDSKHIRSNNHQVGVPTSTGATSPTPSQPRQFSKYSGRFLNLALWLSTGGIDPSLNKLSRPERKWLRGQLHKFFVDAGRLFRRNGKGTPQLVLNDPEEQHRALIYAHEHLSHRGRDAMTAFLLERVWWESIRGDCLKHARSCAPCQLRSRQQEGEALRAAPIPRLFETFALDIVDLGSNTGPRRYLVLARDLLTGWVEGRALPNKLASSVAKFIEDDILARYGPMVRQILTDNGPENQGEPEALLQRLGLRHAKITPNHPQGNAIVERGHAPIVEGLLKAAFDDRSRTFLYLPQVLLADRITARRSTGQSPFELVYGCQPLLPIDHDLNTFQIVDWDRIHTRSDLLAARARQLRRRDDDLANAAVLLRHARTQGRDYSDQANANKLRDPLDPDTMVLLRSTATFLGKPSYGFRPPAVPSCGFSQS</sequence>
<dbReference type="EMBL" id="LWDF02001383">
    <property type="protein sequence ID" value="KAE8238940.1"/>
    <property type="molecule type" value="Genomic_DNA"/>
</dbReference>
<comment type="caution">
    <text evidence="10">The sequence shown here is derived from an EMBL/GenBank/DDBJ whole genome shotgun (WGS) entry which is preliminary data.</text>
</comment>
<feature type="domain" description="Integrase catalytic" evidence="9">
    <location>
        <begin position="461"/>
        <end position="621"/>
    </location>
</feature>
<dbReference type="InterPro" id="IPR043502">
    <property type="entry name" value="DNA/RNA_pol_sf"/>
</dbReference>
<dbReference type="Gene3D" id="3.30.420.10">
    <property type="entry name" value="Ribonuclease H-like superfamily/Ribonuclease H"/>
    <property type="match status" value="1"/>
</dbReference>
<dbReference type="GO" id="GO:0005634">
    <property type="term" value="C:nucleus"/>
    <property type="evidence" value="ECO:0007669"/>
    <property type="project" value="UniProtKB-ARBA"/>
</dbReference>
<dbReference type="PROSITE" id="PS50994">
    <property type="entry name" value="INTEGRASE"/>
    <property type="match status" value="1"/>
</dbReference>
<evidence type="ECO:0000256" key="3">
    <source>
        <dbReference type="ARBA" id="ARBA00022722"/>
    </source>
</evidence>
<reference evidence="10" key="2">
    <citation type="journal article" date="2019" name="IMA Fungus">
        <title>Genome sequencing and comparison of five Tilletia species to identify candidate genes for the detection of regulated species infecting wheat.</title>
        <authorList>
            <person name="Nguyen H.D.T."/>
            <person name="Sultana T."/>
            <person name="Kesanakurti P."/>
            <person name="Hambleton S."/>
        </authorList>
    </citation>
    <scope>NUCLEOTIDE SEQUENCE</scope>
    <source>
        <strain evidence="10">DAOMC 236416</strain>
    </source>
</reference>
<dbReference type="PANTHER" id="PTHR37984:SF5">
    <property type="entry name" value="PROTEIN NYNRIN-LIKE"/>
    <property type="match status" value="1"/>
</dbReference>
<keyword evidence="5" id="KW-0378">Hydrolase</keyword>
<dbReference type="GO" id="GO:0015074">
    <property type="term" value="P:DNA integration"/>
    <property type="evidence" value="ECO:0007669"/>
    <property type="project" value="InterPro"/>
</dbReference>
<feature type="compositionally biased region" description="Low complexity" evidence="8">
    <location>
        <begin position="318"/>
        <end position="331"/>
    </location>
</feature>
<feature type="non-terminal residue" evidence="10">
    <location>
        <position position="1"/>
    </location>
</feature>
<dbReference type="GO" id="GO:0004519">
    <property type="term" value="F:endonuclease activity"/>
    <property type="evidence" value="ECO:0007669"/>
    <property type="project" value="UniProtKB-KW"/>
</dbReference>
<protein>
    <recommendedName>
        <fullName evidence="9">Integrase catalytic domain-containing protein</fullName>
    </recommendedName>
</protein>
<dbReference type="InterPro" id="IPR036397">
    <property type="entry name" value="RNaseH_sf"/>
</dbReference>
<accession>A0A8T8SGC5</accession>
<dbReference type="AlphaFoldDB" id="A0A8T8SGC5"/>
<evidence type="ECO:0000256" key="2">
    <source>
        <dbReference type="ARBA" id="ARBA00022695"/>
    </source>
</evidence>
<keyword evidence="7" id="KW-0695">RNA-directed DNA polymerase</keyword>
<keyword evidence="4" id="KW-0255">Endonuclease</keyword>
<dbReference type="Gene3D" id="3.30.70.270">
    <property type="match status" value="1"/>
</dbReference>
<dbReference type="Gene3D" id="1.10.340.70">
    <property type="match status" value="1"/>
</dbReference>
<dbReference type="GO" id="GO:0016787">
    <property type="term" value="F:hydrolase activity"/>
    <property type="evidence" value="ECO:0007669"/>
    <property type="project" value="UniProtKB-KW"/>
</dbReference>
<dbReference type="InterPro" id="IPR043128">
    <property type="entry name" value="Rev_trsase/Diguanyl_cyclase"/>
</dbReference>
<dbReference type="GO" id="GO:0003964">
    <property type="term" value="F:RNA-directed DNA polymerase activity"/>
    <property type="evidence" value="ECO:0007669"/>
    <property type="project" value="UniProtKB-KW"/>
</dbReference>
<organism evidence="10 11">
    <name type="scientific">Tilletia indica</name>
    <dbReference type="NCBI Taxonomy" id="43049"/>
    <lineage>
        <taxon>Eukaryota</taxon>
        <taxon>Fungi</taxon>
        <taxon>Dikarya</taxon>
        <taxon>Basidiomycota</taxon>
        <taxon>Ustilaginomycotina</taxon>
        <taxon>Exobasidiomycetes</taxon>
        <taxon>Tilletiales</taxon>
        <taxon>Tilletiaceae</taxon>
        <taxon>Tilletia</taxon>
    </lineage>
</organism>
<dbReference type="SUPFAM" id="SSF56672">
    <property type="entry name" value="DNA/RNA polymerases"/>
    <property type="match status" value="1"/>
</dbReference>
<dbReference type="Proteomes" id="UP000077521">
    <property type="component" value="Unassembled WGS sequence"/>
</dbReference>
<dbReference type="InterPro" id="IPR012337">
    <property type="entry name" value="RNaseH-like_sf"/>
</dbReference>
<evidence type="ECO:0000256" key="8">
    <source>
        <dbReference type="SAM" id="MobiDB-lite"/>
    </source>
</evidence>
<dbReference type="Pfam" id="PF17921">
    <property type="entry name" value="Integrase_H2C2"/>
    <property type="match status" value="1"/>
</dbReference>
<keyword evidence="3" id="KW-0540">Nuclease</keyword>
<evidence type="ECO:0000256" key="1">
    <source>
        <dbReference type="ARBA" id="ARBA00022679"/>
    </source>
</evidence>
<dbReference type="PANTHER" id="PTHR37984">
    <property type="entry name" value="PROTEIN CBG26694"/>
    <property type="match status" value="1"/>
</dbReference>
<keyword evidence="6" id="KW-0694">RNA-binding</keyword>
<evidence type="ECO:0000313" key="11">
    <source>
        <dbReference type="Proteomes" id="UP000077521"/>
    </source>
</evidence>
<dbReference type="GO" id="GO:0003723">
    <property type="term" value="F:RNA binding"/>
    <property type="evidence" value="ECO:0007669"/>
    <property type="project" value="UniProtKB-KW"/>
</dbReference>